<feature type="transmembrane region" description="Helical" evidence="8">
    <location>
        <begin position="345"/>
        <end position="366"/>
    </location>
</feature>
<dbReference type="InterPro" id="IPR013057">
    <property type="entry name" value="AA_transpt_TM"/>
</dbReference>
<feature type="domain" description="Amino acid transporter transmembrane" evidence="9">
    <location>
        <begin position="8"/>
        <end position="394"/>
    </location>
</feature>
<name>A0AA38MQV8_9CUCU</name>
<evidence type="ECO:0000256" key="7">
    <source>
        <dbReference type="SAM" id="MobiDB-lite"/>
    </source>
</evidence>
<dbReference type="Proteomes" id="UP001168821">
    <property type="component" value="Unassembled WGS sequence"/>
</dbReference>
<feature type="region of interest" description="Disordered" evidence="7">
    <location>
        <begin position="646"/>
        <end position="711"/>
    </location>
</feature>
<feature type="compositionally biased region" description="Basic and acidic residues" evidence="7">
    <location>
        <begin position="443"/>
        <end position="457"/>
    </location>
</feature>
<evidence type="ECO:0000313" key="11">
    <source>
        <dbReference type="Proteomes" id="UP001168821"/>
    </source>
</evidence>
<gene>
    <name evidence="10" type="ORF">Zmor_008550</name>
</gene>
<comment type="subcellular location">
    <subcellularLocation>
        <location evidence="1">Membrane</location>
        <topology evidence="1">Multi-pass membrane protein</topology>
    </subcellularLocation>
</comment>
<dbReference type="Pfam" id="PF01490">
    <property type="entry name" value="Aa_trans"/>
    <property type="match status" value="1"/>
</dbReference>
<feature type="compositionally biased region" description="Basic and acidic residues" evidence="7">
    <location>
        <begin position="519"/>
        <end position="587"/>
    </location>
</feature>
<feature type="transmembrane region" description="Helical" evidence="8">
    <location>
        <begin position="32"/>
        <end position="54"/>
    </location>
</feature>
<comment type="caution">
    <text evidence="10">The sequence shown here is derived from an EMBL/GenBank/DDBJ whole genome shotgun (WGS) entry which is preliminary data.</text>
</comment>
<dbReference type="EMBL" id="JALNTZ010000002">
    <property type="protein sequence ID" value="KAJ3664373.1"/>
    <property type="molecule type" value="Genomic_DNA"/>
</dbReference>
<feature type="transmembrane region" description="Helical" evidence="8">
    <location>
        <begin position="320"/>
        <end position="339"/>
    </location>
</feature>
<feature type="compositionally biased region" description="Basic and acidic residues" evidence="7">
    <location>
        <begin position="845"/>
        <end position="856"/>
    </location>
</feature>
<feature type="compositionally biased region" description="Basic and acidic residues" evidence="7">
    <location>
        <begin position="679"/>
        <end position="706"/>
    </location>
</feature>
<sequence length="856" mass="95720">MDNASGHTINLANSIIGVSILAMPYCFRQCGILLSICLLLISSIISRLACHFLLKSAILARRKTFEFLAFHIFGSLGKFSIEIGMIGFLLGTCVAFFVVMGDLGPAILSEITGVRIGNALRNSTLVALAVFCVLPLGLLRNVDSLNGVSTATIGFYCCLVLKIVIEALPHIFTGDWVSEVILWRPAGILQCLPIFSMALFCQTQLFEIYQALPNASLEKMNSMIRVAVNMCTWVYIFVGAFGYIAFFQKPFTGNVLLTFTPTITSDVIKLGFVLSLGFSFPLVIFPCRASLYSLLYKGTSYTNLHEGGATNYIPEGKFKMLTLVVVSVSLIIGIMIPSIELVLGLIGSTIGVMICVLFPVTCFICISPKNTNERILAQIMLFVGVIVMVLGTYANLQAVEEAKNFHIVTEKVPPVPQVALKPNIVEPEKPVVMDIPTTIKIVIPEEKKQKPPDEPPKLAEAPPPEQPKKEERPKEVRHEPPQPEEPVENQETQKPGKTEEKKVEKTDKQEPVVEPVQPADDKLEEQRQKETIQKVIKEAINEKKPVEVPDETKKEKEVKKSEEVDIEAIKKEESELKEQEDKKEKDPNQILLDTIQKQNEVQKEIVEQQKKLIEVIQKHQENQDVDKVNEEKVKAVKQIEDIAKRAIESISGKDNKNAPENMDKQDEESLAAKEPGPIPEEKKTDRKKVEQRGEKITERKEEKTGDNKTGVVEVNLKPKQIKDQDKVKMVPLPIVLAQLNNATLEAKVVEMDAKNKTNKKESDVKAMRRDILSESESAKARTKREVSDSKMENLNNAVKEVCEELSKSTSTEKPIIKMLCKLSEPNLEPVDLGVLENQKMPDVQPQKRDLKQFAEK</sequence>
<protein>
    <recommendedName>
        <fullName evidence="9">Amino acid transporter transmembrane domain-containing protein</fullName>
    </recommendedName>
</protein>
<dbReference type="PANTHER" id="PTHR22950:SF646">
    <property type="entry name" value="SODIUM-COUPLED NEUTRAL AMINO ACID TRANSPORTER 10-RELATED"/>
    <property type="match status" value="1"/>
</dbReference>
<evidence type="ECO:0000259" key="9">
    <source>
        <dbReference type="Pfam" id="PF01490"/>
    </source>
</evidence>
<keyword evidence="5 8" id="KW-1133">Transmembrane helix</keyword>
<dbReference type="PANTHER" id="PTHR22950">
    <property type="entry name" value="AMINO ACID TRANSPORTER"/>
    <property type="match status" value="1"/>
</dbReference>
<evidence type="ECO:0000256" key="5">
    <source>
        <dbReference type="ARBA" id="ARBA00022989"/>
    </source>
</evidence>
<feature type="compositionally biased region" description="Basic and acidic residues" evidence="7">
    <location>
        <begin position="494"/>
        <end position="511"/>
    </location>
</feature>
<keyword evidence="6 8" id="KW-0472">Membrane</keyword>
<evidence type="ECO:0000256" key="4">
    <source>
        <dbReference type="ARBA" id="ARBA00022970"/>
    </source>
</evidence>
<keyword evidence="4" id="KW-0029">Amino-acid transport</keyword>
<feature type="compositionally biased region" description="Basic and acidic residues" evidence="7">
    <location>
        <begin position="646"/>
        <end position="664"/>
    </location>
</feature>
<feature type="region of interest" description="Disordered" evidence="7">
    <location>
        <begin position="443"/>
        <end position="591"/>
    </location>
</feature>
<feature type="transmembrane region" description="Helical" evidence="8">
    <location>
        <begin position="75"/>
        <end position="99"/>
    </location>
</feature>
<feature type="transmembrane region" description="Helical" evidence="8">
    <location>
        <begin position="267"/>
        <end position="287"/>
    </location>
</feature>
<keyword evidence="2" id="KW-0813">Transport</keyword>
<feature type="transmembrane region" description="Helical" evidence="8">
    <location>
        <begin position="226"/>
        <end position="247"/>
    </location>
</feature>
<proteinExistence type="predicted"/>
<feature type="region of interest" description="Disordered" evidence="7">
    <location>
        <begin position="755"/>
        <end position="791"/>
    </location>
</feature>
<feature type="transmembrane region" description="Helical" evidence="8">
    <location>
        <begin position="375"/>
        <end position="396"/>
    </location>
</feature>
<evidence type="ECO:0000256" key="8">
    <source>
        <dbReference type="SAM" id="Phobius"/>
    </source>
</evidence>
<feature type="compositionally biased region" description="Basic and acidic residues" evidence="7">
    <location>
        <begin position="466"/>
        <end position="481"/>
    </location>
</feature>
<feature type="transmembrane region" description="Helical" evidence="8">
    <location>
        <begin position="145"/>
        <end position="165"/>
    </location>
</feature>
<evidence type="ECO:0000256" key="6">
    <source>
        <dbReference type="ARBA" id="ARBA00023136"/>
    </source>
</evidence>
<keyword evidence="11" id="KW-1185">Reference proteome</keyword>
<accession>A0AA38MQV8</accession>
<organism evidence="10 11">
    <name type="scientific">Zophobas morio</name>
    <dbReference type="NCBI Taxonomy" id="2755281"/>
    <lineage>
        <taxon>Eukaryota</taxon>
        <taxon>Metazoa</taxon>
        <taxon>Ecdysozoa</taxon>
        <taxon>Arthropoda</taxon>
        <taxon>Hexapoda</taxon>
        <taxon>Insecta</taxon>
        <taxon>Pterygota</taxon>
        <taxon>Neoptera</taxon>
        <taxon>Endopterygota</taxon>
        <taxon>Coleoptera</taxon>
        <taxon>Polyphaga</taxon>
        <taxon>Cucujiformia</taxon>
        <taxon>Tenebrionidae</taxon>
        <taxon>Zophobas</taxon>
    </lineage>
</organism>
<dbReference type="GO" id="GO:0016020">
    <property type="term" value="C:membrane"/>
    <property type="evidence" value="ECO:0007669"/>
    <property type="project" value="UniProtKB-SubCell"/>
</dbReference>
<reference evidence="10" key="1">
    <citation type="journal article" date="2023" name="G3 (Bethesda)">
        <title>Whole genome assemblies of Zophobas morio and Tenebrio molitor.</title>
        <authorList>
            <person name="Kaur S."/>
            <person name="Stinson S.A."/>
            <person name="diCenzo G.C."/>
        </authorList>
    </citation>
    <scope>NUCLEOTIDE SEQUENCE</scope>
    <source>
        <strain evidence="10">QUZm001</strain>
    </source>
</reference>
<dbReference type="GO" id="GO:0015179">
    <property type="term" value="F:L-amino acid transmembrane transporter activity"/>
    <property type="evidence" value="ECO:0007669"/>
    <property type="project" value="TreeGrafter"/>
</dbReference>
<feature type="transmembrane region" description="Helical" evidence="8">
    <location>
        <begin position="185"/>
        <end position="206"/>
    </location>
</feature>
<feature type="region of interest" description="Disordered" evidence="7">
    <location>
        <begin position="837"/>
        <end position="856"/>
    </location>
</feature>
<evidence type="ECO:0000313" key="10">
    <source>
        <dbReference type="EMBL" id="KAJ3664373.1"/>
    </source>
</evidence>
<keyword evidence="3 8" id="KW-0812">Transmembrane</keyword>
<dbReference type="AlphaFoldDB" id="A0AA38MQV8"/>
<evidence type="ECO:0000256" key="3">
    <source>
        <dbReference type="ARBA" id="ARBA00022692"/>
    </source>
</evidence>
<evidence type="ECO:0000256" key="1">
    <source>
        <dbReference type="ARBA" id="ARBA00004141"/>
    </source>
</evidence>
<evidence type="ECO:0000256" key="2">
    <source>
        <dbReference type="ARBA" id="ARBA00022448"/>
    </source>
</evidence>
<feature type="transmembrane region" description="Helical" evidence="8">
    <location>
        <begin position="119"/>
        <end position="138"/>
    </location>
</feature>